<dbReference type="Proteomes" id="UP000057043">
    <property type="component" value="Unassembled WGS sequence"/>
</dbReference>
<name>A0A117LEW5_9EURY</name>
<sequence length="141" mass="16154">MHSCRCETSKINNPIIRRVIFSADVIPLGRSMPIYDNILTSVRSIHRLNAIQGIKILLSAWDEPLYGEDAYQAMDLVLGYLQRFHTAVIKLVRAKTSQHEMELCRRTIAELGLPEMMANPLTSRSFQSCLKILDRRDILNL</sequence>
<comment type="caution">
    <text evidence="1">The sequence shown here is derived from an EMBL/GenBank/DDBJ whole genome shotgun (WGS) entry which is preliminary data.</text>
</comment>
<dbReference type="AlphaFoldDB" id="A0A117LEW5"/>
<organism evidence="1 2">
    <name type="scientific">Methanothrix harundinacea</name>
    <dbReference type="NCBI Taxonomy" id="301375"/>
    <lineage>
        <taxon>Archaea</taxon>
        <taxon>Methanobacteriati</taxon>
        <taxon>Methanobacteriota</taxon>
        <taxon>Stenosarchaea group</taxon>
        <taxon>Methanomicrobia</taxon>
        <taxon>Methanotrichales</taxon>
        <taxon>Methanotrichaceae</taxon>
        <taxon>Methanothrix</taxon>
    </lineage>
</organism>
<reference evidence="1 2" key="1">
    <citation type="journal article" date="2015" name="MBio">
        <title>Genome-Resolved Metagenomic Analysis Reveals Roles for Candidate Phyla and Other Microbial Community Members in Biogeochemical Transformations in Oil Reservoirs.</title>
        <authorList>
            <person name="Hu P."/>
            <person name="Tom L."/>
            <person name="Singh A."/>
            <person name="Thomas B.C."/>
            <person name="Baker B.J."/>
            <person name="Piceno Y.M."/>
            <person name="Andersen G.L."/>
            <person name="Banfield J.F."/>
        </authorList>
    </citation>
    <scope>NUCLEOTIDE SEQUENCE [LARGE SCALE GENOMIC DNA]</scope>
    <source>
        <strain evidence="1">57_489</strain>
    </source>
</reference>
<dbReference type="EMBL" id="LGFT01000082">
    <property type="protein sequence ID" value="KUK43361.1"/>
    <property type="molecule type" value="Genomic_DNA"/>
</dbReference>
<proteinExistence type="predicted"/>
<protein>
    <submittedName>
        <fullName evidence="1">Beta-lactamase domain protein</fullName>
    </submittedName>
</protein>
<accession>A0A117LEW5</accession>
<evidence type="ECO:0000313" key="1">
    <source>
        <dbReference type="EMBL" id="KUK43361.1"/>
    </source>
</evidence>
<evidence type="ECO:0000313" key="2">
    <source>
        <dbReference type="Proteomes" id="UP000057043"/>
    </source>
</evidence>
<dbReference type="PATRIC" id="fig|301375.7.peg.1193"/>
<gene>
    <name evidence="1" type="ORF">XD72_2259</name>
</gene>